<keyword evidence="2" id="KW-1185">Reference proteome</keyword>
<dbReference type="Proteomes" id="UP000018949">
    <property type="component" value="Unassembled WGS sequence"/>
</dbReference>
<dbReference type="InterPro" id="IPR016977">
    <property type="entry name" value="ComGF"/>
</dbReference>
<dbReference type="NCBIfam" id="NF041002">
    <property type="entry name" value="pilin_ComGF"/>
    <property type="match status" value="1"/>
</dbReference>
<comment type="caution">
    <text evidence="1">The sequence shown here is derived from an EMBL/GenBank/DDBJ whole genome shotgun (WGS) entry which is preliminary data.</text>
</comment>
<reference evidence="1 2" key="1">
    <citation type="submission" date="2013-12" db="EMBL/GenBank/DDBJ databases">
        <title>NBRP : Genome information of microbial organism related human and environment.</title>
        <authorList>
            <person name="Hattori M."/>
            <person name="Oshima K."/>
            <person name="Inaba H."/>
            <person name="Suda W."/>
            <person name="Sakamoto M."/>
            <person name="Iino T."/>
            <person name="Kitahara M."/>
            <person name="Oshida Y."/>
            <person name="Iida T."/>
            <person name="Kudo T."/>
            <person name="Itoh T."/>
            <person name="Ahmed I."/>
            <person name="Ohkuma M."/>
        </authorList>
    </citation>
    <scope>NUCLEOTIDE SEQUENCE [LARGE SCALE GENOMIC DNA]</scope>
    <source>
        <strain evidence="1 2">JCM 21738</strain>
    </source>
</reference>
<sequence>MVEMILSVLLFLLIASMLPLGMKIILDNRTADAAVRRMEWEIFSSQVKKEIRSAQQLTVQPDKLLMKIDGQFILYEKYASSMRRRVNYQGHEILIQNLSSFSFAKIADGVEVKARDVKGTDYSVRVHQFYQTGGVEP</sequence>
<evidence type="ECO:0000313" key="2">
    <source>
        <dbReference type="Proteomes" id="UP000018949"/>
    </source>
</evidence>
<dbReference type="eggNOG" id="COG4940">
    <property type="taxonomic scope" value="Bacteria"/>
</dbReference>
<dbReference type="AlphaFoldDB" id="W4RNW1"/>
<name>W4RNW1_9BACI</name>
<proteinExistence type="predicted"/>
<dbReference type="Pfam" id="PF15980">
    <property type="entry name" value="ComGF"/>
    <property type="match status" value="1"/>
</dbReference>
<dbReference type="EMBL" id="BAUW01000019">
    <property type="protein sequence ID" value="GAE45294.1"/>
    <property type="molecule type" value="Genomic_DNA"/>
</dbReference>
<evidence type="ECO:0000313" key="1">
    <source>
        <dbReference type="EMBL" id="GAE45294.1"/>
    </source>
</evidence>
<organism evidence="1 2">
    <name type="scientific">Mesobacillus boroniphilus JCM 21738</name>
    <dbReference type="NCBI Taxonomy" id="1294265"/>
    <lineage>
        <taxon>Bacteria</taxon>
        <taxon>Bacillati</taxon>
        <taxon>Bacillota</taxon>
        <taxon>Bacilli</taxon>
        <taxon>Bacillales</taxon>
        <taxon>Bacillaceae</taxon>
        <taxon>Mesobacillus</taxon>
    </lineage>
</organism>
<accession>W4RNW1</accession>
<protein>
    <submittedName>
        <fullName evidence="1">Late competence protein</fullName>
    </submittedName>
</protein>
<gene>
    <name evidence="1" type="ORF">JCM21738_2077</name>
</gene>